<evidence type="ECO:0000313" key="3">
    <source>
        <dbReference type="EMBL" id="KAK0667507.1"/>
    </source>
</evidence>
<dbReference type="InterPro" id="IPR052895">
    <property type="entry name" value="HetReg/Transcr_Mod"/>
</dbReference>
<gene>
    <name evidence="3" type="ORF">QBC41DRAFT_395981</name>
</gene>
<feature type="region of interest" description="Disordered" evidence="1">
    <location>
        <begin position="528"/>
        <end position="547"/>
    </location>
</feature>
<sequence>MKRLHSTEWNQLFKRIRSQADVLQFQYQPLRYCDAIRLLRLQPTDNPADNLAGSLVHTTISECTYNLIEPYTALSYCWGGRETSCKIYLDGCVFSITTTLDAALRDLRDRTHPRRIWADALCINQSDYIEKSYQVSMMGDIYRAANHTIIHLNLPDPEIHALFARSQPRLEAHNIFGSVQSLDSHSAGHDHGAATEVHNLEVLRQNILGAEWFTRAWVFQELVLSQDPWVQCGPYRASWVDICNILGLDHVIKAMRFQIQDINSLSQSKKEVTVLNPFSRMNERQAEKFAAPLSTTLYARRGTQATDPRDLIFANLGIVSDLPVCHKYITVDYNRPVEAVFNDVARYLVEISDIDLLFYHALFYEPGLYDSKLPAWVPDWTSARLKPFSPPLRRPNNHYPLATSINGKVKMFGVHSLTIDNPVTLCVTGRQLEVIKTLSLLLPHQPVIEMVPSYKLTRHDLSKFLQDWRPDDPHQIEKHHRFCDSLAEGGLDPPLWRGWLDEQADSYLLGKPNNLAQNRLVLGAMRGPNANTRETYSDPEEDVDEDAPGHRSVFIVPPQTQENDILVEVGPSCLILVLRPVDRWVDGSKTDSNEIFNRNLSIQQAFHAANGAGTVPIFAMGTKQQGADHVKEVGWDAIGRSFQIGHYRVVGECIGTTQFNIPLGYGDHLYDMFWQPPTEEMGVFALY</sequence>
<keyword evidence="4" id="KW-1185">Reference proteome</keyword>
<accession>A0AA40DBG9</accession>
<organism evidence="3 4">
    <name type="scientific">Cercophora samala</name>
    <dbReference type="NCBI Taxonomy" id="330535"/>
    <lineage>
        <taxon>Eukaryota</taxon>
        <taxon>Fungi</taxon>
        <taxon>Dikarya</taxon>
        <taxon>Ascomycota</taxon>
        <taxon>Pezizomycotina</taxon>
        <taxon>Sordariomycetes</taxon>
        <taxon>Sordariomycetidae</taxon>
        <taxon>Sordariales</taxon>
        <taxon>Lasiosphaeriaceae</taxon>
        <taxon>Cercophora</taxon>
    </lineage>
</organism>
<dbReference type="Pfam" id="PF06985">
    <property type="entry name" value="HET"/>
    <property type="match status" value="1"/>
</dbReference>
<dbReference type="EMBL" id="JAULSY010000071">
    <property type="protein sequence ID" value="KAK0667507.1"/>
    <property type="molecule type" value="Genomic_DNA"/>
</dbReference>
<protein>
    <submittedName>
        <fullName evidence="3">Heterokaryon incompatibility protein-domain-containing protein</fullName>
    </submittedName>
</protein>
<evidence type="ECO:0000256" key="1">
    <source>
        <dbReference type="SAM" id="MobiDB-lite"/>
    </source>
</evidence>
<dbReference type="AlphaFoldDB" id="A0AA40DBG9"/>
<dbReference type="PANTHER" id="PTHR24148">
    <property type="entry name" value="ANKYRIN REPEAT DOMAIN-CONTAINING PROTEIN 39 HOMOLOG-RELATED"/>
    <property type="match status" value="1"/>
</dbReference>
<dbReference type="PANTHER" id="PTHR24148:SF73">
    <property type="entry name" value="HET DOMAIN PROTEIN (AFU_ORTHOLOGUE AFUA_8G01020)"/>
    <property type="match status" value="1"/>
</dbReference>
<proteinExistence type="predicted"/>
<dbReference type="InterPro" id="IPR010730">
    <property type="entry name" value="HET"/>
</dbReference>
<name>A0AA40DBG9_9PEZI</name>
<feature type="compositionally biased region" description="Acidic residues" evidence="1">
    <location>
        <begin position="537"/>
        <end position="546"/>
    </location>
</feature>
<feature type="domain" description="Heterokaryon incompatibility" evidence="2">
    <location>
        <begin position="71"/>
        <end position="221"/>
    </location>
</feature>
<reference evidence="3" key="1">
    <citation type="submission" date="2023-06" db="EMBL/GenBank/DDBJ databases">
        <title>Genome-scale phylogeny and comparative genomics of the fungal order Sordariales.</title>
        <authorList>
            <consortium name="Lawrence Berkeley National Laboratory"/>
            <person name="Hensen N."/>
            <person name="Bonometti L."/>
            <person name="Westerberg I."/>
            <person name="Brannstrom I.O."/>
            <person name="Guillou S."/>
            <person name="Cros-Aarteil S."/>
            <person name="Calhoun S."/>
            <person name="Haridas S."/>
            <person name="Kuo A."/>
            <person name="Mondo S."/>
            <person name="Pangilinan J."/>
            <person name="Riley R."/>
            <person name="Labutti K."/>
            <person name="Andreopoulos B."/>
            <person name="Lipzen A."/>
            <person name="Chen C."/>
            <person name="Yanf M."/>
            <person name="Daum C."/>
            <person name="Ng V."/>
            <person name="Clum A."/>
            <person name="Steindorff A."/>
            <person name="Ohm R."/>
            <person name="Martin F."/>
            <person name="Silar P."/>
            <person name="Natvig D."/>
            <person name="Lalanne C."/>
            <person name="Gautier V."/>
            <person name="Ament-Velasquez S.L."/>
            <person name="Kruys A."/>
            <person name="Hutchinson M.I."/>
            <person name="Powell A.J."/>
            <person name="Barry K."/>
            <person name="Miller A.N."/>
            <person name="Grigoriev I.V."/>
            <person name="Debuchy R."/>
            <person name="Gladieux P."/>
            <person name="Thoren M.H."/>
            <person name="Johannesson H."/>
        </authorList>
    </citation>
    <scope>NUCLEOTIDE SEQUENCE</scope>
    <source>
        <strain evidence="3">CBS 307.81</strain>
    </source>
</reference>
<evidence type="ECO:0000313" key="4">
    <source>
        <dbReference type="Proteomes" id="UP001174997"/>
    </source>
</evidence>
<comment type="caution">
    <text evidence="3">The sequence shown here is derived from an EMBL/GenBank/DDBJ whole genome shotgun (WGS) entry which is preliminary data.</text>
</comment>
<evidence type="ECO:0000259" key="2">
    <source>
        <dbReference type="Pfam" id="PF06985"/>
    </source>
</evidence>
<dbReference type="Proteomes" id="UP001174997">
    <property type="component" value="Unassembled WGS sequence"/>
</dbReference>